<keyword evidence="3" id="KW-1185">Reference proteome</keyword>
<evidence type="ECO:0000256" key="1">
    <source>
        <dbReference type="SAM" id="Phobius"/>
    </source>
</evidence>
<dbReference type="Proteomes" id="UP000037558">
    <property type="component" value="Unassembled WGS sequence"/>
</dbReference>
<dbReference type="PANTHER" id="PTHR40070:SF1">
    <property type="entry name" value="UPF0478 PROTEIN YTXG"/>
    <property type="match status" value="1"/>
</dbReference>
<organism evidence="2 3">
    <name type="scientific">Priestia koreensis</name>
    <dbReference type="NCBI Taxonomy" id="284581"/>
    <lineage>
        <taxon>Bacteria</taxon>
        <taxon>Bacillati</taxon>
        <taxon>Bacillota</taxon>
        <taxon>Bacilli</taxon>
        <taxon>Bacillales</taxon>
        <taxon>Bacillaceae</taxon>
        <taxon>Priestia</taxon>
    </lineage>
</organism>
<comment type="caution">
    <text evidence="2">The sequence shown here is derived from an EMBL/GenBank/DDBJ whole genome shotgun (WGS) entry which is preliminary data.</text>
</comment>
<keyword evidence="1" id="KW-0472">Membrane</keyword>
<feature type="transmembrane region" description="Helical" evidence="1">
    <location>
        <begin position="6"/>
        <end position="23"/>
    </location>
</feature>
<dbReference type="RefSeq" id="WP_053402684.1">
    <property type="nucleotide sequence ID" value="NZ_JAUKEN010000001.1"/>
</dbReference>
<keyword evidence="1" id="KW-0812">Transmembrane</keyword>
<dbReference type="PATRIC" id="fig|284581.3.peg.2954"/>
<gene>
    <name evidence="2" type="ORF">AMD01_17235</name>
</gene>
<accession>A0A0M0KVN7</accession>
<proteinExistence type="predicted"/>
<evidence type="ECO:0008006" key="4">
    <source>
        <dbReference type="Google" id="ProtNLM"/>
    </source>
</evidence>
<reference evidence="3" key="1">
    <citation type="submission" date="2015-08" db="EMBL/GenBank/DDBJ databases">
        <title>Fjat-14210 dsm16467.</title>
        <authorList>
            <person name="Liu B."/>
            <person name="Wang J."/>
            <person name="Zhu Y."/>
            <person name="Liu G."/>
            <person name="Chen Q."/>
            <person name="Chen Z."/>
            <person name="Lan J."/>
            <person name="Che J."/>
            <person name="Ge C."/>
            <person name="Shi H."/>
            <person name="Pan Z."/>
            <person name="Liu X."/>
        </authorList>
    </citation>
    <scope>NUCLEOTIDE SEQUENCE [LARGE SCALE GENOMIC DNA]</scope>
    <source>
        <strain evidence="3">DSM 16467</strain>
    </source>
</reference>
<dbReference type="PANTHER" id="PTHR40070">
    <property type="entry name" value="UPF0478 PROTEIN YTXG"/>
    <property type="match status" value="1"/>
</dbReference>
<evidence type="ECO:0000313" key="3">
    <source>
        <dbReference type="Proteomes" id="UP000037558"/>
    </source>
</evidence>
<protein>
    <recommendedName>
        <fullName evidence="4">DUF948 domain-containing protein</fullName>
    </recommendedName>
</protein>
<name>A0A0M0KVN7_9BACI</name>
<dbReference type="Pfam" id="PF06103">
    <property type="entry name" value="DUF948"/>
    <property type="match status" value="1"/>
</dbReference>
<evidence type="ECO:0000313" key="2">
    <source>
        <dbReference type="EMBL" id="KOO42884.1"/>
    </source>
</evidence>
<keyword evidence="1" id="KW-1133">Transmembrane helix</keyword>
<dbReference type="STRING" id="284581.AMD01_17235"/>
<sequence>MIIVYISIAVVVLAIIYLGIVAVKSLKELKPTLNHLNETSARMQAKVDAIKNETNQLSVTTSKIQQDVAYKKETFQGIITSSKETPKLMKKIWTNGKPAPQGEPFYHQIDRVVDKVLQIGKRRKAKMR</sequence>
<dbReference type="AlphaFoldDB" id="A0A0M0KVN7"/>
<dbReference type="EMBL" id="LILC01000023">
    <property type="protein sequence ID" value="KOO42884.1"/>
    <property type="molecule type" value="Genomic_DNA"/>
</dbReference>
<dbReference type="InterPro" id="IPR009293">
    <property type="entry name" value="UPF0478"/>
</dbReference>